<dbReference type="GO" id="GO:0005770">
    <property type="term" value="C:late endosome"/>
    <property type="evidence" value="ECO:0007669"/>
    <property type="project" value="TreeGrafter"/>
</dbReference>
<evidence type="ECO:0000313" key="5">
    <source>
        <dbReference type="Proteomes" id="UP000835052"/>
    </source>
</evidence>
<gene>
    <name evidence="4" type="ORF">CAUJ_LOCUS3464</name>
</gene>
<dbReference type="GO" id="GO:0090385">
    <property type="term" value="P:phagosome-lysosome fusion"/>
    <property type="evidence" value="ECO:0007669"/>
    <property type="project" value="TreeGrafter"/>
</dbReference>
<reference evidence="4" key="1">
    <citation type="submission" date="2020-10" db="EMBL/GenBank/DDBJ databases">
        <authorList>
            <person name="Kikuchi T."/>
        </authorList>
    </citation>
    <scope>NUCLEOTIDE SEQUENCE</scope>
    <source>
        <strain evidence="4">NKZ352</strain>
    </source>
</reference>
<dbReference type="PANTHER" id="PTHR47981:SF20">
    <property type="entry name" value="RAS-RELATED PROTEIN RAB-7A"/>
    <property type="match status" value="1"/>
</dbReference>
<dbReference type="SMART" id="SM00175">
    <property type="entry name" value="RAB"/>
    <property type="match status" value="1"/>
</dbReference>
<evidence type="ECO:0000256" key="2">
    <source>
        <dbReference type="ARBA" id="ARBA00022741"/>
    </source>
</evidence>
<keyword evidence="2" id="KW-0547">Nucleotide-binding</keyword>
<dbReference type="GO" id="GO:0008333">
    <property type="term" value="P:endosome to lysosome transport"/>
    <property type="evidence" value="ECO:0007669"/>
    <property type="project" value="TreeGrafter"/>
</dbReference>
<dbReference type="InterPro" id="IPR027417">
    <property type="entry name" value="P-loop_NTPase"/>
</dbReference>
<comment type="similarity">
    <text evidence="1">Belongs to the small GTPase superfamily. Rab family.</text>
</comment>
<dbReference type="PANTHER" id="PTHR47981">
    <property type="entry name" value="RAB FAMILY"/>
    <property type="match status" value="1"/>
</dbReference>
<dbReference type="GO" id="GO:0005525">
    <property type="term" value="F:GTP binding"/>
    <property type="evidence" value="ECO:0007669"/>
    <property type="project" value="UniProtKB-KW"/>
</dbReference>
<accession>A0A8S1GW58</accession>
<evidence type="ECO:0000256" key="3">
    <source>
        <dbReference type="ARBA" id="ARBA00023134"/>
    </source>
</evidence>
<sequence length="534" mass="60075">MKSLYTSSNGTNLKWFNKKVGKKKKSWHDTPTAARVVFVGRQNPCSLPRILEKKEELRANGGVPVMMAVGRLCACQDRYGVMTRVYYKDAHAAVIVLDSTRERTWEGALRWKADLDSKVTLADGTPVPAILLANKCDVENSLTDEKLSEMQTSNDFLAAFQTSAKDNTGIDESFRMLANTAVSMETGGQYEIPYAAREGNVNTQFYCADQIQKCFDLVFDQSNEINSCHEEKKSFDECYAASLDAVHFDAEGTDTDGHKKSKEMFFAEKTLKYRASLDQCFVSSPFVPRRSRFDDATYARAIYGYELADELWGLPELIATRPSLDSIGICRRKEGILRIFGSGISRISTGVDPTRNNISSSCMIDDDELMCYRQTLNFNQQFVHIRQQTVCRMNDASRLRACICNLREQLDMDLRSSMLECVQNSAKKQTIDVQISTSLDEAVLQEQVEPSKLKFDTPGAVINGQCMCSCEREPTPVIEKKTIITFPVDNDENKPTNSGSAPVLQNAPRFIQPHEAIGKVFWGKNSSQEYRDKN</sequence>
<dbReference type="GO" id="GO:0045335">
    <property type="term" value="C:phagocytic vesicle"/>
    <property type="evidence" value="ECO:0007669"/>
    <property type="project" value="TreeGrafter"/>
</dbReference>
<dbReference type="OrthoDB" id="5871443at2759"/>
<dbReference type="Proteomes" id="UP000835052">
    <property type="component" value="Unassembled WGS sequence"/>
</dbReference>
<keyword evidence="3" id="KW-0342">GTP-binding</keyword>
<comment type="caution">
    <text evidence="4">The sequence shown here is derived from an EMBL/GenBank/DDBJ whole genome shotgun (WGS) entry which is preliminary data.</text>
</comment>
<dbReference type="EMBL" id="CAJGYM010000006">
    <property type="protein sequence ID" value="CAD6187545.1"/>
    <property type="molecule type" value="Genomic_DNA"/>
</dbReference>
<proteinExistence type="inferred from homology"/>
<dbReference type="Gene3D" id="3.40.50.300">
    <property type="entry name" value="P-loop containing nucleotide triphosphate hydrolases"/>
    <property type="match status" value="1"/>
</dbReference>
<organism evidence="4 5">
    <name type="scientific">Caenorhabditis auriculariae</name>
    <dbReference type="NCBI Taxonomy" id="2777116"/>
    <lineage>
        <taxon>Eukaryota</taxon>
        <taxon>Metazoa</taxon>
        <taxon>Ecdysozoa</taxon>
        <taxon>Nematoda</taxon>
        <taxon>Chromadorea</taxon>
        <taxon>Rhabditida</taxon>
        <taxon>Rhabditina</taxon>
        <taxon>Rhabditomorpha</taxon>
        <taxon>Rhabditoidea</taxon>
        <taxon>Rhabditidae</taxon>
        <taxon>Peloderinae</taxon>
        <taxon>Caenorhabditis</taxon>
    </lineage>
</organism>
<dbReference type="GO" id="GO:0003924">
    <property type="term" value="F:GTPase activity"/>
    <property type="evidence" value="ECO:0007669"/>
    <property type="project" value="InterPro"/>
</dbReference>
<dbReference type="PROSITE" id="PS51419">
    <property type="entry name" value="RAB"/>
    <property type="match status" value="1"/>
</dbReference>
<protein>
    <submittedName>
        <fullName evidence="4">Uncharacterized protein</fullName>
    </submittedName>
</protein>
<keyword evidence="5" id="KW-1185">Reference proteome</keyword>
<evidence type="ECO:0000313" key="4">
    <source>
        <dbReference type="EMBL" id="CAD6187545.1"/>
    </source>
</evidence>
<dbReference type="SUPFAM" id="SSF52540">
    <property type="entry name" value="P-loop containing nucleoside triphosphate hydrolases"/>
    <property type="match status" value="1"/>
</dbReference>
<dbReference type="Pfam" id="PF00071">
    <property type="entry name" value="Ras"/>
    <property type="match status" value="1"/>
</dbReference>
<name>A0A8S1GW58_9PELO</name>
<dbReference type="InterPro" id="IPR001806">
    <property type="entry name" value="Small_GTPase"/>
</dbReference>
<dbReference type="GO" id="GO:0005764">
    <property type="term" value="C:lysosome"/>
    <property type="evidence" value="ECO:0007669"/>
    <property type="project" value="TreeGrafter"/>
</dbReference>
<evidence type="ECO:0000256" key="1">
    <source>
        <dbReference type="ARBA" id="ARBA00006270"/>
    </source>
</evidence>
<dbReference type="AlphaFoldDB" id="A0A8S1GW58"/>